<dbReference type="PANTHER" id="PTHR33525">
    <property type="match status" value="1"/>
</dbReference>
<evidence type="ECO:0000313" key="3">
    <source>
        <dbReference type="EMBL" id="PSJ18544.1"/>
    </source>
</evidence>
<organism evidence="3 4">
    <name type="scientific">Nitrosomonas supralitoralis</name>
    <dbReference type="NCBI Taxonomy" id="2116706"/>
    <lineage>
        <taxon>Bacteria</taxon>
        <taxon>Pseudomonadati</taxon>
        <taxon>Pseudomonadota</taxon>
        <taxon>Betaproteobacteria</taxon>
        <taxon>Nitrosomonadales</taxon>
        <taxon>Nitrosomonadaceae</taxon>
        <taxon>Nitrosomonas</taxon>
    </lineage>
</organism>
<keyword evidence="4" id="KW-1185">Reference proteome</keyword>
<keyword evidence="3" id="KW-0418">Kinase</keyword>
<dbReference type="Pfam" id="PF08668">
    <property type="entry name" value="HDOD"/>
    <property type="match status" value="1"/>
</dbReference>
<dbReference type="SUPFAM" id="SSF55781">
    <property type="entry name" value="GAF domain-like"/>
    <property type="match status" value="1"/>
</dbReference>
<evidence type="ECO:0000313" key="4">
    <source>
        <dbReference type="Proteomes" id="UP000241912"/>
    </source>
</evidence>
<name>A0A2P7NYL7_9PROT</name>
<feature type="region of interest" description="Disordered" evidence="1">
    <location>
        <begin position="1"/>
        <end position="24"/>
    </location>
</feature>
<reference evidence="3 4" key="1">
    <citation type="submission" date="2018-03" db="EMBL/GenBank/DDBJ databases">
        <title>Draft genome of Nitrosomonas supralitoralis APG5.</title>
        <authorList>
            <person name="Urakawa H."/>
            <person name="Lopez J.V."/>
        </authorList>
    </citation>
    <scope>NUCLEOTIDE SEQUENCE [LARGE SCALE GENOMIC DNA]</scope>
    <source>
        <strain evidence="3 4">APG5</strain>
    </source>
</reference>
<dbReference type="SUPFAM" id="SSF109604">
    <property type="entry name" value="HD-domain/PDEase-like"/>
    <property type="match status" value="1"/>
</dbReference>
<accession>A0A2P7NYL7</accession>
<evidence type="ECO:0000259" key="2">
    <source>
        <dbReference type="PROSITE" id="PS51833"/>
    </source>
</evidence>
<protein>
    <submittedName>
        <fullName evidence="3">Histidine kinase</fullName>
    </submittedName>
</protein>
<feature type="domain" description="HDOD" evidence="2">
    <location>
        <begin position="44"/>
        <end position="240"/>
    </location>
</feature>
<dbReference type="InterPro" id="IPR052340">
    <property type="entry name" value="RNase_Y/CdgJ"/>
</dbReference>
<evidence type="ECO:0000256" key="1">
    <source>
        <dbReference type="SAM" id="MobiDB-lite"/>
    </source>
</evidence>
<dbReference type="InterPro" id="IPR013976">
    <property type="entry name" value="HDOD"/>
</dbReference>
<comment type="caution">
    <text evidence="3">The sequence shown here is derived from an EMBL/GenBank/DDBJ whole genome shotgun (WGS) entry which is preliminary data.</text>
</comment>
<dbReference type="Proteomes" id="UP000241912">
    <property type="component" value="Unassembled WGS sequence"/>
</dbReference>
<dbReference type="Gene3D" id="1.10.3210.10">
    <property type="entry name" value="Hypothetical protein af1432"/>
    <property type="match status" value="1"/>
</dbReference>
<dbReference type="PROSITE" id="PS51833">
    <property type="entry name" value="HDOD"/>
    <property type="match status" value="1"/>
</dbReference>
<keyword evidence="3" id="KW-0808">Transferase</keyword>
<dbReference type="OrthoDB" id="9791419at2"/>
<dbReference type="GO" id="GO:0016301">
    <property type="term" value="F:kinase activity"/>
    <property type="evidence" value="ECO:0007669"/>
    <property type="project" value="UniProtKB-KW"/>
</dbReference>
<dbReference type="PANTHER" id="PTHR33525:SF4">
    <property type="entry name" value="CYCLIC DI-GMP PHOSPHODIESTERASE CDGJ"/>
    <property type="match status" value="1"/>
</dbReference>
<sequence length="540" mass="60015">MRPIQKNHIPPCSSNTTDRVPATKDDSKTIKDSLIEAVANDPNLPALGSSIARIVRLSSSDDQSIQQLTYYVLSDVSLTQKILRLSNSAAFKAITNKEISSINKAIYLLGFDSVKTSALAILLVDGMPAKHATHVRIELICALAAGMISRKLAALTSFTKDIEEISIAALFKNLGRILLATYKPDLYHEMMSLAAQGQHSPAQASMQVLGFRLDALTETLLEKWNVPANVIQALNAKPDNTLITPKNKQEWMRVAAEFCEKAAPLILSVNKNEDIVLKNKLLHRFGKVLNLTMPVLDELINKANLEARELLISSDLAPVDKRNKINQDSSAHCEFDVAAEENLISELTLNTVETHNLQVTERFSSNKPYNASILLLNGIQNTTEMMASGEYRLENLISLSLDSLYAALGFRFITLCLRDSKINSFRARSSLGKKNLEYQKHFNFSAVPTNDLFHLAMQRNIDLDISNAFIPRIRRLIPLWHTTLLPDACSILILPLVVNKKPMGLIYADRDTESSEGITDDEAKLVRIMKGQIMIALNTK</sequence>
<dbReference type="EMBL" id="PXXU01000005">
    <property type="protein sequence ID" value="PSJ18544.1"/>
    <property type="molecule type" value="Genomic_DNA"/>
</dbReference>
<gene>
    <name evidence="3" type="ORF">C7H79_02700</name>
</gene>
<dbReference type="AlphaFoldDB" id="A0A2P7NYL7"/>
<dbReference type="Gene3D" id="3.30.450.40">
    <property type="match status" value="1"/>
</dbReference>
<proteinExistence type="predicted"/>
<dbReference type="InterPro" id="IPR029016">
    <property type="entry name" value="GAF-like_dom_sf"/>
</dbReference>